<dbReference type="InterPro" id="IPR002645">
    <property type="entry name" value="STAS_dom"/>
</dbReference>
<protein>
    <submittedName>
        <fullName evidence="2">STAS domain-containing protein</fullName>
    </submittedName>
</protein>
<evidence type="ECO:0000313" key="3">
    <source>
        <dbReference type="Proteomes" id="UP001165296"/>
    </source>
</evidence>
<dbReference type="CDD" id="cd07043">
    <property type="entry name" value="STAS_anti-anti-sigma_factors"/>
    <property type="match status" value="1"/>
</dbReference>
<evidence type="ECO:0000313" key="2">
    <source>
        <dbReference type="EMBL" id="MCB2406801.1"/>
    </source>
</evidence>
<gene>
    <name evidence="2" type="ORF">LGH74_02315</name>
</gene>
<feature type="domain" description="STAS" evidence="1">
    <location>
        <begin position="28"/>
        <end position="116"/>
    </location>
</feature>
<reference evidence="2" key="1">
    <citation type="submission" date="2021-10" db="EMBL/GenBank/DDBJ databases">
        <authorList>
            <person name="Dean J.D."/>
            <person name="Kim M.K."/>
            <person name="Newey C.N."/>
            <person name="Stoker T.S."/>
            <person name="Thompson D.W."/>
            <person name="Grose J.H."/>
        </authorList>
    </citation>
    <scope>NUCLEOTIDE SEQUENCE</scope>
    <source>
        <strain evidence="2">BT178</strain>
    </source>
</reference>
<dbReference type="RefSeq" id="WP_226171327.1">
    <property type="nucleotide sequence ID" value="NZ_JAJADR010000001.1"/>
</dbReference>
<evidence type="ECO:0000259" key="1">
    <source>
        <dbReference type="PROSITE" id="PS50801"/>
    </source>
</evidence>
<dbReference type="SUPFAM" id="SSF52091">
    <property type="entry name" value="SpoIIaa-like"/>
    <property type="match status" value="1"/>
</dbReference>
<dbReference type="Pfam" id="PF01740">
    <property type="entry name" value="STAS"/>
    <property type="match status" value="1"/>
</dbReference>
<name>A0ABS8ANC5_9BACT</name>
<comment type="caution">
    <text evidence="2">The sequence shown here is derived from an EMBL/GenBank/DDBJ whole genome shotgun (WGS) entry which is preliminary data.</text>
</comment>
<organism evidence="2 3">
    <name type="scientific">Hymenobacter lucidus</name>
    <dbReference type="NCBI Taxonomy" id="2880930"/>
    <lineage>
        <taxon>Bacteria</taxon>
        <taxon>Pseudomonadati</taxon>
        <taxon>Bacteroidota</taxon>
        <taxon>Cytophagia</taxon>
        <taxon>Cytophagales</taxon>
        <taxon>Hymenobacteraceae</taxon>
        <taxon>Hymenobacter</taxon>
    </lineage>
</organism>
<dbReference type="PROSITE" id="PS50801">
    <property type="entry name" value="STAS"/>
    <property type="match status" value="1"/>
</dbReference>
<dbReference type="InterPro" id="IPR036513">
    <property type="entry name" value="STAS_dom_sf"/>
</dbReference>
<proteinExistence type="predicted"/>
<dbReference type="Proteomes" id="UP001165296">
    <property type="component" value="Unassembled WGS sequence"/>
</dbReference>
<sequence length="116" mass="13061">MGLDIFKLSQPTVFVVSLRGNCEGEQGAQQLINLLREALQKRVTQLWILCQELTQLDFRAQQTLLRYLPFLQQAGVKLTLCGLQPQLRQQLESTGLATLISLQPAEAYNGPQPILR</sequence>
<dbReference type="EMBL" id="JAJADR010000001">
    <property type="protein sequence ID" value="MCB2406801.1"/>
    <property type="molecule type" value="Genomic_DNA"/>
</dbReference>
<keyword evidence="3" id="KW-1185">Reference proteome</keyword>
<dbReference type="Gene3D" id="3.30.750.24">
    <property type="entry name" value="STAS domain"/>
    <property type="match status" value="1"/>
</dbReference>
<accession>A0ABS8ANC5</accession>